<name>A0A6C0K4G2_9ZZZZ</name>
<organism evidence="2">
    <name type="scientific">viral metagenome</name>
    <dbReference type="NCBI Taxonomy" id="1070528"/>
    <lineage>
        <taxon>unclassified sequences</taxon>
        <taxon>metagenomes</taxon>
        <taxon>organismal metagenomes</taxon>
    </lineage>
</organism>
<proteinExistence type="predicted"/>
<reference evidence="2" key="1">
    <citation type="journal article" date="2020" name="Nature">
        <title>Giant virus diversity and host interactions through global metagenomics.</title>
        <authorList>
            <person name="Schulz F."/>
            <person name="Roux S."/>
            <person name="Paez-Espino D."/>
            <person name="Jungbluth S."/>
            <person name="Walsh D.A."/>
            <person name="Denef V.J."/>
            <person name="McMahon K.D."/>
            <person name="Konstantinidis K.T."/>
            <person name="Eloe-Fadrosh E.A."/>
            <person name="Kyrpides N.C."/>
            <person name="Woyke T."/>
        </authorList>
    </citation>
    <scope>NUCLEOTIDE SEQUENCE</scope>
    <source>
        <strain evidence="2">GVMAG-S-1101169-75</strain>
    </source>
</reference>
<accession>A0A6C0K4G2</accession>
<evidence type="ECO:0000256" key="1">
    <source>
        <dbReference type="SAM" id="Coils"/>
    </source>
</evidence>
<keyword evidence="1" id="KW-0175">Coiled coil</keyword>
<sequence>MEELIDRYVHARNKANDYTKLMEEYKIKIKSMLKEEPSQSFAKNGATATVKTLYKSTISKKNVPEDIWEKYSVTTPYEVLQVGKK</sequence>
<protein>
    <submittedName>
        <fullName evidence="2">Uncharacterized protein</fullName>
    </submittedName>
</protein>
<evidence type="ECO:0000313" key="2">
    <source>
        <dbReference type="EMBL" id="QHU11597.1"/>
    </source>
</evidence>
<dbReference type="AlphaFoldDB" id="A0A6C0K4G2"/>
<feature type="coiled-coil region" evidence="1">
    <location>
        <begin position="1"/>
        <end position="35"/>
    </location>
</feature>
<dbReference type="EMBL" id="MN740786">
    <property type="protein sequence ID" value="QHU11597.1"/>
    <property type="molecule type" value="Genomic_DNA"/>
</dbReference>